<name>A0A7W9EDE9_9SPHN</name>
<proteinExistence type="predicted"/>
<gene>
    <name evidence="1" type="ORF">FHS49_000850</name>
</gene>
<accession>A0A7W9EDE9</accession>
<organism evidence="1 2">
    <name type="scientific">Sphingobium boeckii</name>
    <dbReference type="NCBI Taxonomy" id="1082345"/>
    <lineage>
        <taxon>Bacteria</taxon>
        <taxon>Pseudomonadati</taxon>
        <taxon>Pseudomonadota</taxon>
        <taxon>Alphaproteobacteria</taxon>
        <taxon>Sphingomonadales</taxon>
        <taxon>Sphingomonadaceae</taxon>
        <taxon>Sphingobium</taxon>
    </lineage>
</organism>
<sequence length="76" mass="8152">MFEIFISSSPIAHGTTRLRRSATRSLGVAATGVGAAPCWLHLNTAASSLPGRLSRRPYFDYLVIIAENLFSASGRS</sequence>
<protein>
    <submittedName>
        <fullName evidence="1">Uncharacterized protein</fullName>
    </submittedName>
</protein>
<dbReference type="EMBL" id="JACIJC010000001">
    <property type="protein sequence ID" value="MBB5684859.1"/>
    <property type="molecule type" value="Genomic_DNA"/>
</dbReference>
<evidence type="ECO:0000313" key="2">
    <source>
        <dbReference type="Proteomes" id="UP000549617"/>
    </source>
</evidence>
<keyword evidence="2" id="KW-1185">Reference proteome</keyword>
<dbReference type="AlphaFoldDB" id="A0A7W9EDE9"/>
<dbReference type="RefSeq" id="WP_184015538.1">
    <property type="nucleotide sequence ID" value="NZ_JACIJC010000001.1"/>
</dbReference>
<comment type="caution">
    <text evidence="1">The sequence shown here is derived from an EMBL/GenBank/DDBJ whole genome shotgun (WGS) entry which is preliminary data.</text>
</comment>
<evidence type="ECO:0000313" key="1">
    <source>
        <dbReference type="EMBL" id="MBB5684859.1"/>
    </source>
</evidence>
<reference evidence="1 2" key="1">
    <citation type="submission" date="2020-08" db="EMBL/GenBank/DDBJ databases">
        <title>Genomic Encyclopedia of Type Strains, Phase IV (KMG-IV): sequencing the most valuable type-strain genomes for metagenomic binning, comparative biology and taxonomic classification.</title>
        <authorList>
            <person name="Goeker M."/>
        </authorList>
    </citation>
    <scope>NUCLEOTIDE SEQUENCE [LARGE SCALE GENOMIC DNA]</scope>
    <source>
        <strain evidence="1 2">DSM 25079</strain>
    </source>
</reference>
<dbReference type="Proteomes" id="UP000549617">
    <property type="component" value="Unassembled WGS sequence"/>
</dbReference>